<gene>
    <name evidence="1" type="ORF">GUJ93_ZPchr0001g32301</name>
</gene>
<proteinExistence type="predicted"/>
<evidence type="ECO:0000313" key="1">
    <source>
        <dbReference type="EMBL" id="KAG8052158.1"/>
    </source>
</evidence>
<accession>A0A8J5VLK1</accession>
<organism evidence="1 2">
    <name type="scientific">Zizania palustris</name>
    <name type="common">Northern wild rice</name>
    <dbReference type="NCBI Taxonomy" id="103762"/>
    <lineage>
        <taxon>Eukaryota</taxon>
        <taxon>Viridiplantae</taxon>
        <taxon>Streptophyta</taxon>
        <taxon>Embryophyta</taxon>
        <taxon>Tracheophyta</taxon>
        <taxon>Spermatophyta</taxon>
        <taxon>Magnoliopsida</taxon>
        <taxon>Liliopsida</taxon>
        <taxon>Poales</taxon>
        <taxon>Poaceae</taxon>
        <taxon>BOP clade</taxon>
        <taxon>Oryzoideae</taxon>
        <taxon>Oryzeae</taxon>
        <taxon>Zizaniinae</taxon>
        <taxon>Zizania</taxon>
    </lineage>
</organism>
<keyword evidence="2" id="KW-1185">Reference proteome</keyword>
<name>A0A8J5VLK1_ZIZPA</name>
<comment type="caution">
    <text evidence="1">The sequence shown here is derived from an EMBL/GenBank/DDBJ whole genome shotgun (WGS) entry which is preliminary data.</text>
</comment>
<dbReference type="AlphaFoldDB" id="A0A8J5VLK1"/>
<sequence length="73" mass="7644">MLPCHLCFPYPLLGSTSASAPSSTCRLRASAVASTEQVLPKEAAKGDGDFDVVKLDAAELLVKHVYSCCKSSA</sequence>
<protein>
    <submittedName>
        <fullName evidence="1">Uncharacterized protein</fullName>
    </submittedName>
</protein>
<reference evidence="1" key="1">
    <citation type="journal article" date="2021" name="bioRxiv">
        <title>Whole Genome Assembly and Annotation of Northern Wild Rice, Zizania palustris L., Supports a Whole Genome Duplication in the Zizania Genus.</title>
        <authorList>
            <person name="Haas M."/>
            <person name="Kono T."/>
            <person name="Macchietto M."/>
            <person name="Millas R."/>
            <person name="McGilp L."/>
            <person name="Shao M."/>
            <person name="Duquette J."/>
            <person name="Hirsch C.N."/>
            <person name="Kimball J."/>
        </authorList>
    </citation>
    <scope>NUCLEOTIDE SEQUENCE</scope>
    <source>
        <tissue evidence="1">Fresh leaf tissue</tissue>
    </source>
</reference>
<dbReference type="Proteomes" id="UP000729402">
    <property type="component" value="Unassembled WGS sequence"/>
</dbReference>
<evidence type="ECO:0000313" key="2">
    <source>
        <dbReference type="Proteomes" id="UP000729402"/>
    </source>
</evidence>
<dbReference type="EMBL" id="JAAALK010000288">
    <property type="protein sequence ID" value="KAG8052158.1"/>
    <property type="molecule type" value="Genomic_DNA"/>
</dbReference>
<reference evidence="1" key="2">
    <citation type="submission" date="2021-02" db="EMBL/GenBank/DDBJ databases">
        <authorList>
            <person name="Kimball J.A."/>
            <person name="Haas M.W."/>
            <person name="Macchietto M."/>
            <person name="Kono T."/>
            <person name="Duquette J."/>
            <person name="Shao M."/>
        </authorList>
    </citation>
    <scope>NUCLEOTIDE SEQUENCE</scope>
    <source>
        <tissue evidence="1">Fresh leaf tissue</tissue>
    </source>
</reference>